<dbReference type="Gene3D" id="3.50.50.60">
    <property type="entry name" value="FAD/NAD(P)-binding domain"/>
    <property type="match status" value="1"/>
</dbReference>
<dbReference type="GO" id="GO:0005737">
    <property type="term" value="C:cytoplasm"/>
    <property type="evidence" value="ECO:0007669"/>
    <property type="project" value="TreeGrafter"/>
</dbReference>
<dbReference type="STRING" id="1764295.A0A5B8MZV0"/>
<reference evidence="3 4" key="1">
    <citation type="submission" date="2018-07" db="EMBL/GenBank/DDBJ databases">
        <title>The complete nuclear genome of the prasinophyte Chloropicon primus (CCMP1205).</title>
        <authorList>
            <person name="Pombert J.-F."/>
            <person name="Otis C."/>
            <person name="Turmel M."/>
            <person name="Lemieux C."/>
        </authorList>
    </citation>
    <scope>NUCLEOTIDE SEQUENCE [LARGE SCALE GENOMIC DNA]</scope>
    <source>
        <strain evidence="3 4">CCMP1205</strain>
    </source>
</reference>
<dbReference type="AlphaFoldDB" id="A0A5B8MZV0"/>
<sequence length="473" mass="51450">MLSRLEGARVGSRYGASLKSRSQLRGFLPVVCLAGRQSSEGGLGETSKTRFAIVGAGFAGLGVCWNLLRQLKEEQGLRHRGGKIEIDVYDAHGVGSGASAVAAGILHPLNTRGNVTWRGVEAMNETLALMKQIDRWRQEKLPNDGNEAILRQTGVLKVAKSEKDLERFERIKAERRGEIELHVVRGAEAATGRGDDCRGKAPGYMYTPHAYAVNSPKYLELLEGVCHSMAGEGRDVSLRLCKTLVPSLEMLEGQGYTTIIICAGAAVGTIKELRGKFPLRLSETFGVELETALSTKAVASPEDRGLLASIDCDPSLLGQTYVVKQPEDKAVLGAVHSEEQVDPEDALGSRYCHIADGLDDRAQVVNREKMMAMASRLLEKSDTIFPGLLQGYELSSVHCGVRALPPKSEEGRLPVCGKINDKTWYLLGLGARGLLYHAYLSKRLVDAILVEDESKLPQEVTRLTREGETGGRE</sequence>
<dbReference type="PANTHER" id="PTHR13847">
    <property type="entry name" value="SARCOSINE DEHYDROGENASE-RELATED"/>
    <property type="match status" value="1"/>
</dbReference>
<evidence type="ECO:0000313" key="4">
    <source>
        <dbReference type="Proteomes" id="UP000316726"/>
    </source>
</evidence>
<evidence type="ECO:0000259" key="1">
    <source>
        <dbReference type="Pfam" id="PF01266"/>
    </source>
</evidence>
<organism evidence="3 4">
    <name type="scientific">Chloropicon primus</name>
    <dbReference type="NCBI Taxonomy" id="1764295"/>
    <lineage>
        <taxon>Eukaryota</taxon>
        <taxon>Viridiplantae</taxon>
        <taxon>Chlorophyta</taxon>
        <taxon>Chloropicophyceae</taxon>
        <taxon>Chloropicales</taxon>
        <taxon>Chloropicaceae</taxon>
        <taxon>Chloropicon</taxon>
    </lineage>
</organism>
<protein>
    <submittedName>
        <fullName evidence="3">FAD-dependent oxidoreductase</fullName>
    </submittedName>
</protein>
<reference evidence="2" key="2">
    <citation type="submission" date="2021-01" db="EMBL/GenBank/DDBJ databases">
        <authorList>
            <person name="Corre E."/>
            <person name="Pelletier E."/>
            <person name="Niang G."/>
            <person name="Scheremetjew M."/>
            <person name="Finn R."/>
            <person name="Kale V."/>
            <person name="Holt S."/>
            <person name="Cochrane G."/>
            <person name="Meng A."/>
            <person name="Brown T."/>
            <person name="Cohen L."/>
        </authorList>
    </citation>
    <scope>NUCLEOTIDE SEQUENCE</scope>
    <source>
        <strain evidence="2">CCMP1205</strain>
    </source>
</reference>
<name>A0A5B8MZV0_9CHLO</name>
<dbReference type="EMBL" id="HBHL01009476">
    <property type="protein sequence ID" value="CAD9717459.1"/>
    <property type="molecule type" value="Transcribed_RNA"/>
</dbReference>
<proteinExistence type="predicted"/>
<dbReference type="EMBL" id="CP031048">
    <property type="protein sequence ID" value="QDZ24984.1"/>
    <property type="molecule type" value="Genomic_DNA"/>
</dbReference>
<dbReference type="InterPro" id="IPR036188">
    <property type="entry name" value="FAD/NAD-bd_sf"/>
</dbReference>
<evidence type="ECO:0000313" key="2">
    <source>
        <dbReference type="EMBL" id="CAD9717459.1"/>
    </source>
</evidence>
<dbReference type="InterPro" id="IPR006076">
    <property type="entry name" value="FAD-dep_OxRdtase"/>
</dbReference>
<dbReference type="SUPFAM" id="SSF51905">
    <property type="entry name" value="FAD/NAD(P)-binding domain"/>
    <property type="match status" value="1"/>
</dbReference>
<evidence type="ECO:0000313" key="3">
    <source>
        <dbReference type="EMBL" id="QDZ24984.1"/>
    </source>
</evidence>
<dbReference type="PANTHER" id="PTHR13847:SF261">
    <property type="entry name" value="FAD-DEPENDENT OXIDOREDUCTASE FAMILY PROTEIN"/>
    <property type="match status" value="1"/>
</dbReference>
<dbReference type="OrthoDB" id="547145at2759"/>
<gene>
    <name evidence="3" type="ORF">A3770_15p75020</name>
    <name evidence="2" type="ORF">CPRI1469_LOCUS6320</name>
</gene>
<keyword evidence="4" id="KW-1185">Reference proteome</keyword>
<accession>A0A5B8MZV0</accession>
<feature type="domain" description="FAD dependent oxidoreductase" evidence="1">
    <location>
        <begin position="51"/>
        <end position="446"/>
    </location>
</feature>
<dbReference type="Gene3D" id="3.30.9.10">
    <property type="entry name" value="D-Amino Acid Oxidase, subunit A, domain 2"/>
    <property type="match status" value="1"/>
</dbReference>
<dbReference type="Pfam" id="PF01266">
    <property type="entry name" value="DAO"/>
    <property type="match status" value="1"/>
</dbReference>
<dbReference type="Proteomes" id="UP000316726">
    <property type="component" value="Chromosome 15"/>
</dbReference>